<dbReference type="InterPro" id="IPR008271">
    <property type="entry name" value="Ser/Thr_kinase_AS"/>
</dbReference>
<dbReference type="InterPro" id="IPR000719">
    <property type="entry name" value="Prot_kinase_dom"/>
</dbReference>
<dbReference type="PROSITE" id="PS00108">
    <property type="entry name" value="PROTEIN_KINASE_ST"/>
    <property type="match status" value="1"/>
</dbReference>
<dbReference type="GO" id="GO:0044773">
    <property type="term" value="P:mitotic DNA damage checkpoint signaling"/>
    <property type="evidence" value="ECO:0007669"/>
    <property type="project" value="TreeGrafter"/>
</dbReference>
<sequence length="421" mass="48676">MITRSTNNYYNNEDIIIINKAIAKDDISASDISIENITNIVINGSNYINNFNIIGKGSYGKIYKFTNTINKNDSYVIKEYIDKIDYVKDKLISMILYNINRNHNINLNIIKSYWNDHNMITIMDGYSGDLYNLIYREKFLYYNPIDIFLQISKSISTLYSNEVYYCDLKLSNILFNIKNNDIECILGDIGGIYFKKNCKFTNIFADKTLEGNFIMLKPLRNVQNYCLVGISLEIDTDYSNIGYAQVSDELIKIVNMTTIFKVLSIENNVTTILSESGNKFILDKLCINLDHAVFTFPHKLNSAGIINFQPKMKDKEIDHILVNNIFQSLGVFLLELLFNSDFNLRHEVINELFDKSKAKILHHIGYKARLTQYKKDILINILFGGNKTNGLINSEYVDYPSFINQLESINKQVLLLEDYIV</sequence>
<accession>A0A6C0IW03</accession>
<dbReference type="GO" id="GO:0004674">
    <property type="term" value="F:protein serine/threonine kinase activity"/>
    <property type="evidence" value="ECO:0007669"/>
    <property type="project" value="TreeGrafter"/>
</dbReference>
<keyword evidence="2" id="KW-0067">ATP-binding</keyword>
<feature type="domain" description="Protein kinase" evidence="3">
    <location>
        <begin position="48"/>
        <end position="402"/>
    </location>
</feature>
<dbReference type="InterPro" id="IPR017441">
    <property type="entry name" value="Protein_kinase_ATP_BS"/>
</dbReference>
<protein>
    <recommendedName>
        <fullName evidence="3">Protein kinase domain-containing protein</fullName>
    </recommendedName>
</protein>
<organism evidence="4">
    <name type="scientific">viral metagenome</name>
    <dbReference type="NCBI Taxonomy" id="1070528"/>
    <lineage>
        <taxon>unclassified sequences</taxon>
        <taxon>metagenomes</taxon>
        <taxon>organismal metagenomes</taxon>
    </lineage>
</organism>
<dbReference type="EMBL" id="MN740260">
    <property type="protein sequence ID" value="QHT96625.1"/>
    <property type="molecule type" value="Genomic_DNA"/>
</dbReference>
<dbReference type="Pfam" id="PF00069">
    <property type="entry name" value="Pkinase"/>
    <property type="match status" value="1"/>
</dbReference>
<dbReference type="PROSITE" id="PS00107">
    <property type="entry name" value="PROTEIN_KINASE_ATP"/>
    <property type="match status" value="1"/>
</dbReference>
<dbReference type="GO" id="GO:0005737">
    <property type="term" value="C:cytoplasm"/>
    <property type="evidence" value="ECO:0007669"/>
    <property type="project" value="TreeGrafter"/>
</dbReference>
<dbReference type="PANTHER" id="PTHR44167">
    <property type="entry name" value="OVARIAN-SPECIFIC SERINE/THREONINE-PROTEIN KINASE LOK-RELATED"/>
    <property type="match status" value="1"/>
</dbReference>
<dbReference type="PANTHER" id="PTHR44167:SF24">
    <property type="entry name" value="SERINE_THREONINE-PROTEIN KINASE CHK2"/>
    <property type="match status" value="1"/>
</dbReference>
<dbReference type="Gene3D" id="1.10.510.10">
    <property type="entry name" value="Transferase(Phosphotransferase) domain 1"/>
    <property type="match status" value="1"/>
</dbReference>
<dbReference type="PROSITE" id="PS50011">
    <property type="entry name" value="PROTEIN_KINASE_DOM"/>
    <property type="match status" value="1"/>
</dbReference>
<proteinExistence type="predicted"/>
<evidence type="ECO:0000259" key="3">
    <source>
        <dbReference type="PROSITE" id="PS50011"/>
    </source>
</evidence>
<reference evidence="4" key="1">
    <citation type="journal article" date="2020" name="Nature">
        <title>Giant virus diversity and host interactions through global metagenomics.</title>
        <authorList>
            <person name="Schulz F."/>
            <person name="Roux S."/>
            <person name="Paez-Espino D."/>
            <person name="Jungbluth S."/>
            <person name="Walsh D.A."/>
            <person name="Denef V.J."/>
            <person name="McMahon K.D."/>
            <person name="Konstantinidis K.T."/>
            <person name="Eloe-Fadrosh E.A."/>
            <person name="Kyrpides N.C."/>
            <person name="Woyke T."/>
        </authorList>
    </citation>
    <scope>NUCLEOTIDE SEQUENCE</scope>
    <source>
        <strain evidence="4">GVMAG-M-3300024302-11</strain>
    </source>
</reference>
<dbReference type="GO" id="GO:0005634">
    <property type="term" value="C:nucleus"/>
    <property type="evidence" value="ECO:0007669"/>
    <property type="project" value="TreeGrafter"/>
</dbReference>
<evidence type="ECO:0000256" key="2">
    <source>
        <dbReference type="ARBA" id="ARBA00022840"/>
    </source>
</evidence>
<dbReference type="InterPro" id="IPR011009">
    <property type="entry name" value="Kinase-like_dom_sf"/>
</dbReference>
<dbReference type="GO" id="GO:0005524">
    <property type="term" value="F:ATP binding"/>
    <property type="evidence" value="ECO:0007669"/>
    <property type="project" value="UniProtKB-KW"/>
</dbReference>
<evidence type="ECO:0000256" key="1">
    <source>
        <dbReference type="ARBA" id="ARBA00022741"/>
    </source>
</evidence>
<name>A0A6C0IW03_9ZZZZ</name>
<evidence type="ECO:0000313" key="4">
    <source>
        <dbReference type="EMBL" id="QHT96625.1"/>
    </source>
</evidence>
<keyword evidence="1" id="KW-0547">Nucleotide-binding</keyword>
<dbReference type="AlphaFoldDB" id="A0A6C0IW03"/>
<dbReference type="SMART" id="SM00220">
    <property type="entry name" value="S_TKc"/>
    <property type="match status" value="1"/>
</dbReference>
<dbReference type="SUPFAM" id="SSF56112">
    <property type="entry name" value="Protein kinase-like (PK-like)"/>
    <property type="match status" value="1"/>
</dbReference>